<dbReference type="InterPro" id="IPR012347">
    <property type="entry name" value="Ferritin-like"/>
</dbReference>
<comment type="caution">
    <text evidence="3">The sequence shown here is derived from an EMBL/GenBank/DDBJ whole genome shotgun (WGS) entry which is preliminary data.</text>
</comment>
<dbReference type="PANTHER" id="PTHR36933:SF1">
    <property type="entry name" value="SLL0788 PROTEIN"/>
    <property type="match status" value="1"/>
</dbReference>
<dbReference type="Gene3D" id="1.20.1260.10">
    <property type="match status" value="1"/>
</dbReference>
<dbReference type="Proteomes" id="UP000631553">
    <property type="component" value="Unassembled WGS sequence"/>
</dbReference>
<reference evidence="3 4" key="1">
    <citation type="submission" date="2020-07" db="EMBL/GenBank/DDBJ databases">
        <title>Sequencing the genomes of 1000 actinobacteria strains.</title>
        <authorList>
            <person name="Klenk H.-P."/>
        </authorList>
    </citation>
    <scope>NUCLEOTIDE SEQUENCE [LARGE SCALE GENOMIC DNA]</scope>
    <source>
        <strain evidence="3 4">DSM 43814</strain>
    </source>
</reference>
<organism evidence="3 4">
    <name type="scientific">Micromonospora purpureochromogenes</name>
    <dbReference type="NCBI Taxonomy" id="47872"/>
    <lineage>
        <taxon>Bacteria</taxon>
        <taxon>Bacillati</taxon>
        <taxon>Actinomycetota</taxon>
        <taxon>Actinomycetes</taxon>
        <taxon>Micromonosporales</taxon>
        <taxon>Micromonosporaceae</taxon>
        <taxon>Micromonospora</taxon>
    </lineage>
</organism>
<evidence type="ECO:0000313" key="4">
    <source>
        <dbReference type="Proteomes" id="UP000631553"/>
    </source>
</evidence>
<dbReference type="Pfam" id="PF03713">
    <property type="entry name" value="DUF305"/>
    <property type="match status" value="1"/>
</dbReference>
<feature type="chain" id="PRO_5046443529" evidence="1">
    <location>
        <begin position="38"/>
        <end position="203"/>
    </location>
</feature>
<sequence length="203" mass="21359">MRAASAPRRDPAKRGAVRAVVLVALAALLPAAGCADAPTPQVARPVTAGPTDTVLGTLDVVYLTMMVAHTEQTMEIVRLGRDRVADPELRTLVAAIEVTEADELTAMRAWLRDAGPAATAQPHDHTGHGAGPADLARLRNAPAGQVDAVLRQLLGSHQQAAADLARAHVATATNPRVRELARRVEQSRTAEVRLLTAPAAGRR</sequence>
<gene>
    <name evidence="3" type="ORF">HDA35_003571</name>
</gene>
<dbReference type="EMBL" id="JACCCQ010000001">
    <property type="protein sequence ID" value="NYF57740.1"/>
    <property type="molecule type" value="Genomic_DNA"/>
</dbReference>
<name>A0ABX2RMH4_9ACTN</name>
<evidence type="ECO:0000256" key="1">
    <source>
        <dbReference type="SAM" id="SignalP"/>
    </source>
</evidence>
<proteinExistence type="predicted"/>
<protein>
    <submittedName>
        <fullName evidence="3">Uncharacterized protein (DUF305 family)</fullName>
    </submittedName>
</protein>
<accession>A0ABX2RMH4</accession>
<feature type="signal peptide" evidence="1">
    <location>
        <begin position="1"/>
        <end position="37"/>
    </location>
</feature>
<evidence type="ECO:0000259" key="2">
    <source>
        <dbReference type="Pfam" id="PF03713"/>
    </source>
</evidence>
<dbReference type="InterPro" id="IPR005183">
    <property type="entry name" value="DUF305_CopM-like"/>
</dbReference>
<evidence type="ECO:0000313" key="3">
    <source>
        <dbReference type="EMBL" id="NYF57740.1"/>
    </source>
</evidence>
<dbReference type="RefSeq" id="WP_179803764.1">
    <property type="nucleotide sequence ID" value="NZ_JACCCQ010000001.1"/>
</dbReference>
<keyword evidence="1" id="KW-0732">Signal</keyword>
<feature type="domain" description="DUF305" evidence="2">
    <location>
        <begin position="59"/>
        <end position="196"/>
    </location>
</feature>
<keyword evidence="4" id="KW-1185">Reference proteome</keyword>
<dbReference type="PANTHER" id="PTHR36933">
    <property type="entry name" value="SLL0788 PROTEIN"/>
    <property type="match status" value="1"/>
</dbReference>